<organism evidence="1">
    <name type="scientific">Anguilla anguilla</name>
    <name type="common">European freshwater eel</name>
    <name type="synonym">Muraena anguilla</name>
    <dbReference type="NCBI Taxonomy" id="7936"/>
    <lineage>
        <taxon>Eukaryota</taxon>
        <taxon>Metazoa</taxon>
        <taxon>Chordata</taxon>
        <taxon>Craniata</taxon>
        <taxon>Vertebrata</taxon>
        <taxon>Euteleostomi</taxon>
        <taxon>Actinopterygii</taxon>
        <taxon>Neopterygii</taxon>
        <taxon>Teleostei</taxon>
        <taxon>Anguilliformes</taxon>
        <taxon>Anguillidae</taxon>
        <taxon>Anguilla</taxon>
    </lineage>
</organism>
<accession>A0A0E9X4M9</accession>
<dbReference type="AlphaFoldDB" id="A0A0E9X4M9"/>
<proteinExistence type="predicted"/>
<protein>
    <submittedName>
        <fullName evidence="1">Uncharacterized protein</fullName>
    </submittedName>
</protein>
<sequence>MASKPLLLPKSICSFANYRCFQTTASCSQFCVLHSSRPTCRRVKSKGERVGSKNLKDCQTLTMASYCLNDDRRICRAKLGLCTLTPTGTL</sequence>
<evidence type="ECO:0000313" key="1">
    <source>
        <dbReference type="EMBL" id="JAH96648.1"/>
    </source>
</evidence>
<name>A0A0E9X4M9_ANGAN</name>
<reference evidence="1" key="1">
    <citation type="submission" date="2014-11" db="EMBL/GenBank/DDBJ databases">
        <authorList>
            <person name="Amaro Gonzalez C."/>
        </authorList>
    </citation>
    <scope>NUCLEOTIDE SEQUENCE</scope>
</reference>
<dbReference type="EMBL" id="GBXM01011929">
    <property type="protein sequence ID" value="JAH96648.1"/>
    <property type="molecule type" value="Transcribed_RNA"/>
</dbReference>
<reference evidence="1" key="2">
    <citation type="journal article" date="2015" name="Fish Shellfish Immunol.">
        <title>Early steps in the European eel (Anguilla anguilla)-Vibrio vulnificus interaction in the gills: Role of the RtxA13 toxin.</title>
        <authorList>
            <person name="Callol A."/>
            <person name="Pajuelo D."/>
            <person name="Ebbesson L."/>
            <person name="Teles M."/>
            <person name="MacKenzie S."/>
            <person name="Amaro C."/>
        </authorList>
    </citation>
    <scope>NUCLEOTIDE SEQUENCE</scope>
</reference>